<name>A0ABZ1RG81_9ACTN</name>
<dbReference type="RefSeq" id="WP_073798663.1">
    <property type="nucleotide sequence ID" value="NZ_CP108057.1"/>
</dbReference>
<dbReference type="InterPro" id="IPR050166">
    <property type="entry name" value="ABC_transporter_ATP-bind"/>
</dbReference>
<keyword evidence="3 5" id="KW-0067">ATP-binding</keyword>
<dbReference type="SUPFAM" id="SSF52540">
    <property type="entry name" value="P-loop containing nucleoside triphosphate hydrolases"/>
    <property type="match status" value="1"/>
</dbReference>
<evidence type="ECO:0000256" key="2">
    <source>
        <dbReference type="ARBA" id="ARBA00022741"/>
    </source>
</evidence>
<evidence type="ECO:0000256" key="1">
    <source>
        <dbReference type="ARBA" id="ARBA00022448"/>
    </source>
</evidence>
<accession>A0ABZ1RG81</accession>
<gene>
    <name evidence="5" type="ORF">OHU17_03920</name>
</gene>
<dbReference type="PROSITE" id="PS00211">
    <property type="entry name" value="ABC_TRANSPORTER_1"/>
    <property type="match status" value="1"/>
</dbReference>
<protein>
    <submittedName>
        <fullName evidence="5">ABC transporter ATP-binding protein</fullName>
    </submittedName>
</protein>
<evidence type="ECO:0000256" key="3">
    <source>
        <dbReference type="ARBA" id="ARBA00022840"/>
    </source>
</evidence>
<dbReference type="CDD" id="cd03293">
    <property type="entry name" value="ABC_NrtD_SsuB_transporters"/>
    <property type="match status" value="1"/>
</dbReference>
<dbReference type="PANTHER" id="PTHR42788">
    <property type="entry name" value="TAURINE IMPORT ATP-BINDING PROTEIN-RELATED"/>
    <property type="match status" value="1"/>
</dbReference>
<dbReference type="InterPro" id="IPR003439">
    <property type="entry name" value="ABC_transporter-like_ATP-bd"/>
</dbReference>
<dbReference type="InterPro" id="IPR027417">
    <property type="entry name" value="P-loop_NTPase"/>
</dbReference>
<dbReference type="InterPro" id="IPR017871">
    <property type="entry name" value="ABC_transporter-like_CS"/>
</dbReference>
<dbReference type="EMBL" id="CP108057">
    <property type="protein sequence ID" value="WUO45029.1"/>
    <property type="molecule type" value="Genomic_DNA"/>
</dbReference>
<keyword evidence="1" id="KW-0813">Transport</keyword>
<evidence type="ECO:0000313" key="5">
    <source>
        <dbReference type="EMBL" id="WUO45029.1"/>
    </source>
</evidence>
<evidence type="ECO:0000313" key="6">
    <source>
        <dbReference type="Proteomes" id="UP001432075"/>
    </source>
</evidence>
<dbReference type="Pfam" id="PF00005">
    <property type="entry name" value="ABC_tran"/>
    <property type="match status" value="1"/>
</dbReference>
<feature type="domain" description="ABC transporter" evidence="4">
    <location>
        <begin position="5"/>
        <end position="243"/>
    </location>
</feature>
<reference evidence="5" key="1">
    <citation type="submission" date="2022-10" db="EMBL/GenBank/DDBJ databases">
        <title>The complete genomes of actinobacterial strains from the NBC collection.</title>
        <authorList>
            <person name="Joergensen T.S."/>
            <person name="Alvarez Arevalo M."/>
            <person name="Sterndorff E.B."/>
            <person name="Faurdal D."/>
            <person name="Vuksanovic O."/>
            <person name="Mourched A.-S."/>
            <person name="Charusanti P."/>
            <person name="Shaw S."/>
            <person name="Blin K."/>
            <person name="Weber T."/>
        </authorList>
    </citation>
    <scope>NUCLEOTIDE SEQUENCE</scope>
    <source>
        <strain evidence="5">NBC_00283</strain>
    </source>
</reference>
<keyword evidence="6" id="KW-1185">Reference proteome</keyword>
<dbReference type="InterPro" id="IPR003593">
    <property type="entry name" value="AAA+_ATPase"/>
</dbReference>
<dbReference type="SMART" id="SM00382">
    <property type="entry name" value="AAA"/>
    <property type="match status" value="1"/>
</dbReference>
<proteinExistence type="predicted"/>
<dbReference type="PROSITE" id="PS50893">
    <property type="entry name" value="ABC_TRANSPORTER_2"/>
    <property type="match status" value="1"/>
</dbReference>
<evidence type="ECO:0000259" key="4">
    <source>
        <dbReference type="PROSITE" id="PS50893"/>
    </source>
</evidence>
<keyword evidence="2" id="KW-0547">Nucleotide-binding</keyword>
<dbReference type="GO" id="GO:0005524">
    <property type="term" value="F:ATP binding"/>
    <property type="evidence" value="ECO:0007669"/>
    <property type="project" value="UniProtKB-KW"/>
</dbReference>
<dbReference type="Proteomes" id="UP001432075">
    <property type="component" value="Chromosome"/>
</dbReference>
<organism evidence="5 6">
    <name type="scientific">Streptomyces goshikiensis</name>
    <dbReference type="NCBI Taxonomy" id="1942"/>
    <lineage>
        <taxon>Bacteria</taxon>
        <taxon>Bacillati</taxon>
        <taxon>Actinomycetota</taxon>
        <taxon>Actinomycetes</taxon>
        <taxon>Kitasatosporales</taxon>
        <taxon>Streptomycetaceae</taxon>
        <taxon>Streptomyces</taxon>
    </lineage>
</organism>
<sequence>MSGSVRLEGLSVSYGGTRRRNAGASGAAPVLDAIELEFASGSFTALLGPSGCGKSTVLNTVAGFVRPTAGRVTVAGTPVDGPGPDRGMVFQHYALFPWRTARGNVEFALKRLGLSRPERRRRALAALAEVGLAEGAEKHPAQLSGGMRQRVALARALAAEPEVLLMDEPFGALDALTRTRMQELLRELWQRTGTTVLFVTHDIDEALALADRVVVLGGSPGRVLADHALPAGPPDPDLRTLIARQLGSP</sequence>
<dbReference type="Gene3D" id="3.40.50.300">
    <property type="entry name" value="P-loop containing nucleotide triphosphate hydrolases"/>
    <property type="match status" value="1"/>
</dbReference>
<dbReference type="PANTHER" id="PTHR42788:SF13">
    <property type="entry name" value="ALIPHATIC SULFONATES IMPORT ATP-BINDING PROTEIN SSUB"/>
    <property type="match status" value="1"/>
</dbReference>